<dbReference type="Gene3D" id="2.170.270.10">
    <property type="entry name" value="SET domain"/>
    <property type="match status" value="1"/>
</dbReference>
<keyword evidence="7" id="KW-1185">Reference proteome</keyword>
<dbReference type="InterPro" id="IPR001214">
    <property type="entry name" value="SET_dom"/>
</dbReference>
<dbReference type="PANTHER" id="PTHR16515">
    <property type="entry name" value="PR DOMAIN ZINC FINGER PROTEIN"/>
    <property type="match status" value="1"/>
</dbReference>
<evidence type="ECO:0000259" key="4">
    <source>
        <dbReference type="PROSITE" id="PS50157"/>
    </source>
</evidence>
<keyword evidence="2" id="KW-0804">Transcription</keyword>
<dbReference type="InterPro" id="IPR046341">
    <property type="entry name" value="SET_dom_sf"/>
</dbReference>
<dbReference type="AlphaFoldDB" id="H2ZBG9"/>
<dbReference type="PROSITE" id="PS50280">
    <property type="entry name" value="SET"/>
    <property type="match status" value="1"/>
</dbReference>
<evidence type="ECO:0000256" key="3">
    <source>
        <dbReference type="PROSITE-ProRule" id="PRU00042"/>
    </source>
</evidence>
<dbReference type="InParanoid" id="H2ZBG9"/>
<protein>
    <recommendedName>
        <fullName evidence="8">PR domain zinc finger protein 10</fullName>
    </recommendedName>
</protein>
<keyword evidence="3" id="KW-0479">Metal-binding</keyword>
<dbReference type="eggNOG" id="KOG1721">
    <property type="taxonomic scope" value="Eukaryota"/>
</dbReference>
<dbReference type="GO" id="GO:0008270">
    <property type="term" value="F:zinc ion binding"/>
    <property type="evidence" value="ECO:0007669"/>
    <property type="project" value="UniProtKB-KW"/>
</dbReference>
<dbReference type="GO" id="GO:0005634">
    <property type="term" value="C:nucleus"/>
    <property type="evidence" value="ECO:0007669"/>
    <property type="project" value="TreeGrafter"/>
</dbReference>
<evidence type="ECO:0000313" key="7">
    <source>
        <dbReference type="Proteomes" id="UP000007875"/>
    </source>
</evidence>
<dbReference type="HOGENOM" id="CLU_535924_0_0_1"/>
<accession>H2ZBG9</accession>
<dbReference type="SMART" id="SM00355">
    <property type="entry name" value="ZnF_C2H2"/>
    <property type="match status" value="5"/>
</dbReference>
<dbReference type="InterPro" id="IPR050331">
    <property type="entry name" value="Zinc_finger"/>
</dbReference>
<dbReference type="GeneTree" id="ENSGT00940000168529"/>
<feature type="domain" description="C2H2-type" evidence="4">
    <location>
        <begin position="420"/>
        <end position="448"/>
    </location>
</feature>
<reference evidence="6" key="2">
    <citation type="submission" date="2025-08" db="UniProtKB">
        <authorList>
            <consortium name="Ensembl"/>
        </authorList>
    </citation>
    <scope>IDENTIFICATION</scope>
</reference>
<sequence length="509" mass="57932">MLLLFQMEGGNLVIVEEDYSDDEEEVYSIKDKKYRSKARATLPDVLAIAQVDNFSCGVIAKSRIRPRTQFGPLDAPLTSESLSSFPLKPRPMAMPDIGEGTKTELYFDTRSENLCNWMSLVRPADNYEEQNLVAQFVKQAVYFTTIRKIEAQEELKVWYAPKYAKFMNKPLLAPVPSQDADLVSLRGRKLFKPTYFADTFRDEEDEVDVRSVPPKKRNWGRNNRVFVKDNVGSTNLEPVRNLSQDNQVLQQSDLPEHATAPPDVLDTAIELIMEVEGEKSTKPTTFSNRPVCCYCGKSFGRKHTLKLHLASHFPPSFLCHACGRAFIRKDKLQEHIKRMHSGGRTGALAKAKKTKPQAKRFQPLIPPTECHKFHYKCVHCMVGFQRRGMLVNHLLKRHPEVNMDNVPELNLPIMKKTVSYVCPYCKKSYQSITKRRDHVLKHHPGQQVPPGLREVKRAACPTSIGDPAVRKSPTTPMDPVICPYCPSQYSSHAKMVNHLSLKHTDKMAD</sequence>
<dbReference type="Pfam" id="PF21549">
    <property type="entry name" value="PRDM2_PR"/>
    <property type="match status" value="1"/>
</dbReference>
<reference evidence="7" key="1">
    <citation type="submission" date="2003-08" db="EMBL/GenBank/DDBJ databases">
        <authorList>
            <person name="Birren B."/>
            <person name="Nusbaum C."/>
            <person name="Abebe A."/>
            <person name="Abouelleil A."/>
            <person name="Adekoya E."/>
            <person name="Ait-zahra M."/>
            <person name="Allen N."/>
            <person name="Allen T."/>
            <person name="An P."/>
            <person name="Anderson M."/>
            <person name="Anderson S."/>
            <person name="Arachchi H."/>
            <person name="Armbruster J."/>
            <person name="Bachantsang P."/>
            <person name="Baldwin J."/>
            <person name="Barry A."/>
            <person name="Bayul T."/>
            <person name="Blitshsteyn B."/>
            <person name="Bloom T."/>
            <person name="Blye J."/>
            <person name="Boguslavskiy L."/>
            <person name="Borowsky M."/>
            <person name="Boukhgalter B."/>
            <person name="Brunache A."/>
            <person name="Butler J."/>
            <person name="Calixte N."/>
            <person name="Calvo S."/>
            <person name="Camarata J."/>
            <person name="Campo K."/>
            <person name="Chang J."/>
            <person name="Cheshatsang Y."/>
            <person name="Citroen M."/>
            <person name="Collymore A."/>
            <person name="Considine T."/>
            <person name="Cook A."/>
            <person name="Cooke P."/>
            <person name="Corum B."/>
            <person name="Cuomo C."/>
            <person name="David R."/>
            <person name="Dawoe T."/>
            <person name="Degray S."/>
            <person name="Dodge S."/>
            <person name="Dooley K."/>
            <person name="Dorje P."/>
            <person name="Dorjee K."/>
            <person name="Dorris L."/>
            <person name="Duffey N."/>
            <person name="Dupes A."/>
            <person name="Elkins T."/>
            <person name="Engels R."/>
            <person name="Erickson J."/>
            <person name="Farina A."/>
            <person name="Faro S."/>
            <person name="Ferreira P."/>
            <person name="Fischer H."/>
            <person name="Fitzgerald M."/>
            <person name="Foley K."/>
            <person name="Gage D."/>
            <person name="Galagan J."/>
            <person name="Gearin G."/>
            <person name="Gnerre S."/>
            <person name="Gnirke A."/>
            <person name="Goyette A."/>
            <person name="Graham J."/>
            <person name="Grandbois E."/>
            <person name="Gyaltsen K."/>
            <person name="Hafez N."/>
            <person name="Hagopian D."/>
            <person name="Hagos B."/>
            <person name="Hall J."/>
            <person name="Hatcher B."/>
            <person name="Heller A."/>
            <person name="Higgins H."/>
            <person name="Honan T."/>
            <person name="Horn A."/>
            <person name="Houde N."/>
            <person name="Hughes L."/>
            <person name="Hulme W."/>
            <person name="Husby E."/>
            <person name="Iliev I."/>
            <person name="Jaffe D."/>
            <person name="Jones C."/>
            <person name="Kamal M."/>
            <person name="Kamat A."/>
            <person name="Kamvysselis M."/>
            <person name="Karlsson E."/>
            <person name="Kells C."/>
            <person name="Kieu A."/>
            <person name="Kisner P."/>
            <person name="Kodira C."/>
            <person name="Kulbokas E."/>
            <person name="Labutti K."/>
            <person name="Lama D."/>
            <person name="Landers T."/>
            <person name="Leger J."/>
            <person name="Levine S."/>
            <person name="Lewis D."/>
            <person name="Lewis T."/>
            <person name="Lindblad-toh K."/>
            <person name="Liu X."/>
            <person name="Lokyitsang T."/>
            <person name="Lokyitsang Y."/>
            <person name="Lucien O."/>
            <person name="Lui A."/>
            <person name="Ma L.J."/>
            <person name="Mabbitt R."/>
            <person name="Macdonald J."/>
            <person name="Maclean C."/>
            <person name="Major J."/>
            <person name="Manning J."/>
            <person name="Marabella R."/>
            <person name="Maru K."/>
            <person name="Matthews C."/>
            <person name="Mauceli E."/>
            <person name="Mccarthy M."/>
            <person name="Mcdonough S."/>
            <person name="Mcghee T."/>
            <person name="Meldrim J."/>
            <person name="Meneus L."/>
            <person name="Mesirov J."/>
            <person name="Mihalev A."/>
            <person name="Mihova T."/>
            <person name="Mikkelsen T."/>
            <person name="Mlenga V."/>
            <person name="Moru K."/>
            <person name="Mozes J."/>
            <person name="Mulrain L."/>
            <person name="Munson G."/>
            <person name="Naylor J."/>
            <person name="Newes C."/>
            <person name="Nguyen C."/>
            <person name="Nguyen N."/>
            <person name="Nguyen T."/>
            <person name="Nicol R."/>
            <person name="Nielsen C."/>
            <person name="Nizzari M."/>
            <person name="Norbu C."/>
            <person name="Norbu N."/>
            <person name="O'donnell P."/>
            <person name="Okoawo O."/>
            <person name="O'leary S."/>
            <person name="Omotosho B."/>
            <person name="O'neill K."/>
            <person name="Osman S."/>
            <person name="Parker S."/>
            <person name="Perrin D."/>
            <person name="Phunkhang P."/>
            <person name="Piqani B."/>
            <person name="Purcell S."/>
            <person name="Rachupka T."/>
            <person name="Ramasamy U."/>
            <person name="Rameau R."/>
            <person name="Ray V."/>
            <person name="Raymond C."/>
            <person name="Retta R."/>
            <person name="Richardson S."/>
            <person name="Rise C."/>
            <person name="Rodriguez J."/>
            <person name="Rogers J."/>
            <person name="Rogov P."/>
            <person name="Rutman M."/>
            <person name="Schupbach R."/>
            <person name="Seaman C."/>
            <person name="Settipalli S."/>
            <person name="Sharpe T."/>
            <person name="Sheridan J."/>
            <person name="Sherpa N."/>
            <person name="Shi J."/>
            <person name="Smirnov S."/>
            <person name="Smith C."/>
            <person name="Sougnez C."/>
            <person name="Spencer B."/>
            <person name="Stalker J."/>
            <person name="Stange-thomann N."/>
            <person name="Stavropoulos S."/>
            <person name="Stetson K."/>
            <person name="Stone C."/>
            <person name="Stone S."/>
            <person name="Stubbs M."/>
            <person name="Talamas J."/>
            <person name="Tchuinga P."/>
            <person name="Tenzing P."/>
            <person name="Tesfaye S."/>
            <person name="Theodore J."/>
            <person name="Thoulutsang Y."/>
            <person name="Topham K."/>
            <person name="Towey S."/>
            <person name="Tsamla T."/>
            <person name="Tsomo N."/>
            <person name="Vallee D."/>
            <person name="Vassiliev H."/>
            <person name="Venkataraman V."/>
            <person name="Vinson J."/>
            <person name="Vo A."/>
            <person name="Wade C."/>
            <person name="Wang S."/>
            <person name="Wangchuk T."/>
            <person name="Wangdi T."/>
            <person name="Whittaker C."/>
            <person name="Wilkinson J."/>
            <person name="Wu Y."/>
            <person name="Wyman D."/>
            <person name="Yadav S."/>
            <person name="Yang S."/>
            <person name="Yang X."/>
            <person name="Yeager S."/>
            <person name="Yee E."/>
            <person name="Young G."/>
            <person name="Zainoun J."/>
            <person name="Zembeck L."/>
            <person name="Zimmer A."/>
            <person name="Zody M."/>
            <person name="Lander E."/>
        </authorList>
    </citation>
    <scope>NUCLEOTIDE SEQUENCE [LARGE SCALE GENOMIC DNA]</scope>
</reference>
<evidence type="ECO:0000256" key="1">
    <source>
        <dbReference type="ARBA" id="ARBA00023015"/>
    </source>
</evidence>
<dbReference type="PROSITE" id="PS00028">
    <property type="entry name" value="ZINC_FINGER_C2H2_1"/>
    <property type="match status" value="4"/>
</dbReference>
<reference evidence="6" key="3">
    <citation type="submission" date="2025-09" db="UniProtKB">
        <authorList>
            <consortium name="Ensembl"/>
        </authorList>
    </citation>
    <scope>IDENTIFICATION</scope>
</reference>
<evidence type="ECO:0000259" key="5">
    <source>
        <dbReference type="PROSITE" id="PS50280"/>
    </source>
</evidence>
<name>H2ZBG9_CIOSA</name>
<dbReference type="Gene3D" id="3.30.160.60">
    <property type="entry name" value="Classic Zinc Finger"/>
    <property type="match status" value="2"/>
</dbReference>
<dbReference type="PANTHER" id="PTHR16515:SF34">
    <property type="entry name" value="PR DOMAIN ZINC FINGER PROTEIN 15"/>
    <property type="match status" value="1"/>
</dbReference>
<feature type="domain" description="C2H2-type" evidence="4">
    <location>
        <begin position="290"/>
        <end position="312"/>
    </location>
</feature>
<dbReference type="eggNOG" id="KOG2461">
    <property type="taxonomic scope" value="Eukaryota"/>
</dbReference>
<dbReference type="PROSITE" id="PS50157">
    <property type="entry name" value="ZINC_FINGER_C2H2_2"/>
    <property type="match status" value="3"/>
</dbReference>
<dbReference type="STRING" id="51511.ENSCSAVP00000014934"/>
<dbReference type="InterPro" id="IPR013087">
    <property type="entry name" value="Znf_C2H2_type"/>
</dbReference>
<evidence type="ECO:0008006" key="8">
    <source>
        <dbReference type="Google" id="ProtNLM"/>
    </source>
</evidence>
<dbReference type="GO" id="GO:0010468">
    <property type="term" value="P:regulation of gene expression"/>
    <property type="evidence" value="ECO:0007669"/>
    <property type="project" value="TreeGrafter"/>
</dbReference>
<evidence type="ECO:0000313" key="6">
    <source>
        <dbReference type="Ensembl" id="ENSCSAVP00000014934.1"/>
    </source>
</evidence>
<dbReference type="InterPro" id="IPR036236">
    <property type="entry name" value="Znf_C2H2_sf"/>
</dbReference>
<feature type="domain" description="C2H2-type" evidence="4">
    <location>
        <begin position="317"/>
        <end position="345"/>
    </location>
</feature>
<dbReference type="Pfam" id="PF00096">
    <property type="entry name" value="zf-C2H2"/>
    <property type="match status" value="2"/>
</dbReference>
<proteinExistence type="predicted"/>
<dbReference type="Ensembl" id="ENSCSAVT00000015108.1">
    <property type="protein sequence ID" value="ENSCSAVP00000014934.1"/>
    <property type="gene ID" value="ENSCSAVG00000008745.1"/>
</dbReference>
<dbReference type="OMA" id="FVELECH"/>
<dbReference type="Proteomes" id="UP000007875">
    <property type="component" value="Unassembled WGS sequence"/>
</dbReference>
<keyword evidence="3" id="KW-0863">Zinc-finger</keyword>
<dbReference type="SUPFAM" id="SSF57667">
    <property type="entry name" value="beta-beta-alpha zinc fingers"/>
    <property type="match status" value="1"/>
</dbReference>
<keyword evidence="1" id="KW-0805">Transcription regulation</keyword>
<keyword evidence="3" id="KW-0862">Zinc</keyword>
<evidence type="ECO:0000256" key="2">
    <source>
        <dbReference type="ARBA" id="ARBA00023163"/>
    </source>
</evidence>
<organism evidence="6 7">
    <name type="scientific">Ciona savignyi</name>
    <name type="common">Pacific transparent sea squirt</name>
    <dbReference type="NCBI Taxonomy" id="51511"/>
    <lineage>
        <taxon>Eukaryota</taxon>
        <taxon>Metazoa</taxon>
        <taxon>Chordata</taxon>
        <taxon>Tunicata</taxon>
        <taxon>Ascidiacea</taxon>
        <taxon>Phlebobranchia</taxon>
        <taxon>Cionidae</taxon>
        <taxon>Ciona</taxon>
    </lineage>
</organism>
<feature type="domain" description="SET" evidence="5">
    <location>
        <begin position="44"/>
        <end position="160"/>
    </location>
</feature>